<dbReference type="SUPFAM" id="SSF53335">
    <property type="entry name" value="S-adenosyl-L-methionine-dependent methyltransferases"/>
    <property type="match status" value="1"/>
</dbReference>
<feature type="non-terminal residue" evidence="1">
    <location>
        <position position="246"/>
    </location>
</feature>
<dbReference type="Gene3D" id="3.40.50.150">
    <property type="entry name" value="Vaccinia Virus protein VP39"/>
    <property type="match status" value="1"/>
</dbReference>
<accession>A0A8S4PN32</accession>
<organism evidence="1 2">
    <name type="scientific">Owenia fusiformis</name>
    <name type="common">Polychaete worm</name>
    <dbReference type="NCBI Taxonomy" id="6347"/>
    <lineage>
        <taxon>Eukaryota</taxon>
        <taxon>Metazoa</taxon>
        <taxon>Spiralia</taxon>
        <taxon>Lophotrochozoa</taxon>
        <taxon>Annelida</taxon>
        <taxon>Polychaeta</taxon>
        <taxon>Sedentaria</taxon>
        <taxon>Canalipalpata</taxon>
        <taxon>Sabellida</taxon>
        <taxon>Oweniida</taxon>
        <taxon>Oweniidae</taxon>
        <taxon>Owenia</taxon>
    </lineage>
</organism>
<name>A0A8S4PN32_OWEFU</name>
<gene>
    <name evidence="1" type="ORF">OFUS_LOCUS19300</name>
</gene>
<protein>
    <recommendedName>
        <fullName evidence="3">Methyltransferase FkbM domain-containing protein</fullName>
    </recommendedName>
</protein>
<evidence type="ECO:0000313" key="1">
    <source>
        <dbReference type="EMBL" id="CAH1794630.1"/>
    </source>
</evidence>
<dbReference type="InterPro" id="IPR029063">
    <property type="entry name" value="SAM-dependent_MTases_sf"/>
</dbReference>
<sequence>MRFLGCVSEKKLLRFAIILTTGILLYQNISTLYDGSHAVIHKQRPTLGSLGSDICHSDDANLKDERNNELTDNPTKKEDSYNISITNIEETSAHNTNQNERVGDNIMISNQEKLINQNMNKIDTKIPIDDADFICKNVELKDIFKEPFPLCLHSAQRDKYVSGAFLENGYWERSSVNKILKTLEQHPSWGFVDVGANIGTYTIPILKLGRKVVAIEALKRNIIRITRSAQLSDLHDNLTLLHNAVY</sequence>
<keyword evidence="2" id="KW-1185">Reference proteome</keyword>
<dbReference type="EMBL" id="CAIIXF020000009">
    <property type="protein sequence ID" value="CAH1794630.1"/>
    <property type="molecule type" value="Genomic_DNA"/>
</dbReference>
<reference evidence="1" key="1">
    <citation type="submission" date="2022-03" db="EMBL/GenBank/DDBJ databases">
        <authorList>
            <person name="Martin C."/>
        </authorList>
    </citation>
    <scope>NUCLEOTIDE SEQUENCE</scope>
</reference>
<evidence type="ECO:0000313" key="2">
    <source>
        <dbReference type="Proteomes" id="UP000749559"/>
    </source>
</evidence>
<proteinExistence type="predicted"/>
<dbReference type="AlphaFoldDB" id="A0A8S4PN32"/>
<dbReference type="Proteomes" id="UP000749559">
    <property type="component" value="Unassembled WGS sequence"/>
</dbReference>
<comment type="caution">
    <text evidence="1">The sequence shown here is derived from an EMBL/GenBank/DDBJ whole genome shotgun (WGS) entry which is preliminary data.</text>
</comment>
<evidence type="ECO:0008006" key="3">
    <source>
        <dbReference type="Google" id="ProtNLM"/>
    </source>
</evidence>
<dbReference type="OrthoDB" id="411251at2759"/>